<keyword evidence="6 8" id="KW-1133">Transmembrane helix</keyword>
<proteinExistence type="predicted"/>
<dbReference type="PANTHER" id="PTHR48090">
    <property type="entry name" value="UNDECAPRENYL-PHOSPHATE 4-DEOXY-4-FORMAMIDO-L-ARABINOSE TRANSFERASE-RELATED"/>
    <property type="match status" value="1"/>
</dbReference>
<keyword evidence="3" id="KW-0808">Transferase</keyword>
<gene>
    <name evidence="10" type="ORF">MNBD_NITROSPINAE01-1919</name>
</gene>
<feature type="transmembrane region" description="Helical" evidence="8">
    <location>
        <begin position="232"/>
        <end position="251"/>
    </location>
</feature>
<keyword evidence="7 8" id="KW-0472">Membrane</keyword>
<dbReference type="GO" id="GO:0005886">
    <property type="term" value="C:plasma membrane"/>
    <property type="evidence" value="ECO:0007669"/>
    <property type="project" value="TreeGrafter"/>
</dbReference>
<feature type="domain" description="Glycosyltransferase 2-like" evidence="9">
    <location>
        <begin position="4"/>
        <end position="163"/>
    </location>
</feature>
<evidence type="ECO:0000256" key="8">
    <source>
        <dbReference type="SAM" id="Phobius"/>
    </source>
</evidence>
<accession>A0A3B1CN90</accession>
<dbReference type="GO" id="GO:0016757">
    <property type="term" value="F:glycosyltransferase activity"/>
    <property type="evidence" value="ECO:0007669"/>
    <property type="project" value="UniProtKB-KW"/>
</dbReference>
<dbReference type="InterPro" id="IPR050256">
    <property type="entry name" value="Glycosyltransferase_2"/>
</dbReference>
<dbReference type="InterPro" id="IPR029044">
    <property type="entry name" value="Nucleotide-diphossugar_trans"/>
</dbReference>
<dbReference type="CDD" id="cd04187">
    <property type="entry name" value="DPM1_like_bac"/>
    <property type="match status" value="1"/>
</dbReference>
<organism evidence="10">
    <name type="scientific">hydrothermal vent metagenome</name>
    <dbReference type="NCBI Taxonomy" id="652676"/>
    <lineage>
        <taxon>unclassified sequences</taxon>
        <taxon>metagenomes</taxon>
        <taxon>ecological metagenomes</taxon>
    </lineage>
</organism>
<evidence type="ECO:0000256" key="2">
    <source>
        <dbReference type="ARBA" id="ARBA00022676"/>
    </source>
</evidence>
<evidence type="ECO:0000256" key="4">
    <source>
        <dbReference type="ARBA" id="ARBA00022692"/>
    </source>
</evidence>
<dbReference type="InterPro" id="IPR001173">
    <property type="entry name" value="Glyco_trans_2-like"/>
</dbReference>
<keyword evidence="1" id="KW-1003">Cell membrane</keyword>
<dbReference type="Gene3D" id="3.90.550.10">
    <property type="entry name" value="Spore Coat Polysaccharide Biosynthesis Protein SpsA, Chain A"/>
    <property type="match status" value="1"/>
</dbReference>
<dbReference type="GO" id="GO:0009103">
    <property type="term" value="P:lipopolysaccharide biosynthetic process"/>
    <property type="evidence" value="ECO:0007669"/>
    <property type="project" value="UniProtKB-KW"/>
</dbReference>
<dbReference type="PANTHER" id="PTHR48090:SF3">
    <property type="entry name" value="UNDECAPRENYL-PHOSPHATE 4-DEOXY-4-FORMAMIDO-L-ARABINOSE TRANSFERASE"/>
    <property type="match status" value="1"/>
</dbReference>
<reference evidence="10" key="1">
    <citation type="submission" date="2018-06" db="EMBL/GenBank/DDBJ databases">
        <authorList>
            <person name="Zhirakovskaya E."/>
        </authorList>
    </citation>
    <scope>NUCLEOTIDE SEQUENCE</scope>
</reference>
<evidence type="ECO:0000256" key="1">
    <source>
        <dbReference type="ARBA" id="ARBA00022475"/>
    </source>
</evidence>
<dbReference type="EMBL" id="UOGC01000104">
    <property type="protein sequence ID" value="VAX20365.1"/>
    <property type="molecule type" value="Genomic_DNA"/>
</dbReference>
<feature type="transmembrane region" description="Helical" evidence="8">
    <location>
        <begin position="257"/>
        <end position="279"/>
    </location>
</feature>
<evidence type="ECO:0000256" key="3">
    <source>
        <dbReference type="ARBA" id="ARBA00022679"/>
    </source>
</evidence>
<dbReference type="SUPFAM" id="SSF53448">
    <property type="entry name" value="Nucleotide-diphospho-sugar transferases"/>
    <property type="match status" value="1"/>
</dbReference>
<keyword evidence="2" id="KW-0328">Glycosyltransferase</keyword>
<keyword evidence="5" id="KW-0448">Lipopolysaccharide biosynthesis</keyword>
<dbReference type="Pfam" id="PF00535">
    <property type="entry name" value="Glycos_transf_2"/>
    <property type="match status" value="1"/>
</dbReference>
<evidence type="ECO:0000256" key="6">
    <source>
        <dbReference type="ARBA" id="ARBA00022989"/>
    </source>
</evidence>
<name>A0A3B1CN90_9ZZZZ</name>
<evidence type="ECO:0000313" key="10">
    <source>
        <dbReference type="EMBL" id="VAX20365.1"/>
    </source>
</evidence>
<evidence type="ECO:0000256" key="5">
    <source>
        <dbReference type="ARBA" id="ARBA00022985"/>
    </source>
</evidence>
<protein>
    <recommendedName>
        <fullName evidence="9">Glycosyltransferase 2-like domain-containing protein</fullName>
    </recommendedName>
</protein>
<keyword evidence="4 8" id="KW-0812">Transmembrane</keyword>
<evidence type="ECO:0000256" key="7">
    <source>
        <dbReference type="ARBA" id="ARBA00023136"/>
    </source>
</evidence>
<dbReference type="AlphaFoldDB" id="A0A3B1CN90"/>
<evidence type="ECO:0000259" key="9">
    <source>
        <dbReference type="Pfam" id="PF00535"/>
    </source>
</evidence>
<sequence>MKYTVIAPAYNEEGNVEPLVTRIAEAMEKVDGDYEIIIVDDGSTDGTVEKLKSINKNLKVISLAENSGQTVAFQAGFDYATGERIVTLDSDLEKDPAYIPRMIEKLDNENLDLVYFRKLYTDDIPFLRRIASKIANLFRNAITGDKAVDVGSTFKVYRRNVFKGRNFSSGFHRYFIGFMEAEGLSMGYVEGPVYNRPTGDTKYTNWGRLKQGLADLFYFYLYKNKKIGIHKLIFSALAVVGIVWVGPFGVWAKSVTLFLFITMLALLLSLTIHATHLLVRSRKVPYVVKDVYTSLKQEEPADRI</sequence>